<dbReference type="RefSeq" id="WP_031576420.1">
    <property type="nucleotide sequence ID" value="NZ_DAMAXS010000027.1"/>
</dbReference>
<keyword evidence="4 7" id="KW-0812">Transmembrane</keyword>
<evidence type="ECO:0000256" key="7">
    <source>
        <dbReference type="SAM" id="Phobius"/>
    </source>
</evidence>
<comment type="subcellular location">
    <subcellularLocation>
        <location evidence="1">Cell membrane</location>
        <topology evidence="1">Multi-pass membrane protein</topology>
    </subcellularLocation>
</comment>
<keyword evidence="5 7" id="KW-1133">Transmembrane helix</keyword>
<dbReference type="InterPro" id="IPR011701">
    <property type="entry name" value="MFS"/>
</dbReference>
<feature type="transmembrane region" description="Helical" evidence="7">
    <location>
        <begin position="226"/>
        <end position="248"/>
    </location>
</feature>
<evidence type="ECO:0000256" key="5">
    <source>
        <dbReference type="ARBA" id="ARBA00022989"/>
    </source>
</evidence>
<dbReference type="CDD" id="cd06173">
    <property type="entry name" value="MFS_MefA_like"/>
    <property type="match status" value="1"/>
</dbReference>
<dbReference type="GO" id="GO:0005886">
    <property type="term" value="C:plasma membrane"/>
    <property type="evidence" value="ECO:0007669"/>
    <property type="project" value="UniProtKB-SubCell"/>
</dbReference>
<evidence type="ECO:0000256" key="2">
    <source>
        <dbReference type="ARBA" id="ARBA00022448"/>
    </source>
</evidence>
<dbReference type="InterPro" id="IPR036259">
    <property type="entry name" value="MFS_trans_sf"/>
</dbReference>
<feature type="transmembrane region" description="Helical" evidence="7">
    <location>
        <begin position="321"/>
        <end position="345"/>
    </location>
</feature>
<evidence type="ECO:0000256" key="6">
    <source>
        <dbReference type="ARBA" id="ARBA00023136"/>
    </source>
</evidence>
<keyword evidence="2" id="KW-0813">Transport</keyword>
<evidence type="ECO:0000313" key="8">
    <source>
        <dbReference type="EMBL" id="SDI94972.1"/>
    </source>
</evidence>
<keyword evidence="6 7" id="KW-0472">Membrane</keyword>
<feature type="transmembrane region" description="Helical" evidence="7">
    <location>
        <begin position="260"/>
        <end position="278"/>
    </location>
</feature>
<feature type="transmembrane region" description="Helical" evidence="7">
    <location>
        <begin position="76"/>
        <end position="97"/>
    </location>
</feature>
<sequence>MKRALLKNKNFTLLLAGNAVSLLGSNMQQFALSLYVLAVTGSATVFSAMLSISILPRILMTPFAGVFGDWFDRKKSIVLMDTINGVLIGAYAVYFYMNGSLSIPSIYLLVVLLEITEIFFGSAMAAVTPSIVKKEELFDANSLKSIVSNLFSMLSPMIAAGLYGVLGMQGILLLNSVSFFLSAFSETFIEVPALHKKPQKVSLEYFWKDFKEGLSIMKDLKIVRNIIGLGMILNFSLGALFSVGLFYILREVLSASDVELGIFSSLLSLSMVLTPLLLAGFAKKVDLGKLLIYSFFAVSLVILSMGFIVSDGLFGRKMIFLLLMGLSFIIGVFVSMANISLGTLFDTLVPKQAMGRVGTVMGLMMTIIQPVGQVLMGIGMDTLKPQYPILVAGAIMAIGVLYYKKPFLAKVEVKAAS</sequence>
<evidence type="ECO:0000313" key="9">
    <source>
        <dbReference type="Proteomes" id="UP000183255"/>
    </source>
</evidence>
<dbReference type="Gene3D" id="1.20.1250.20">
    <property type="entry name" value="MFS general substrate transporter like domains"/>
    <property type="match status" value="1"/>
</dbReference>
<dbReference type="AlphaFoldDB" id="A0A1G8PRC4"/>
<name>A0A1G8PRC4_9CLOT</name>
<protein>
    <submittedName>
        <fullName evidence="8">Major Facilitator Superfamily protein</fullName>
    </submittedName>
</protein>
<feature type="transmembrane region" description="Helical" evidence="7">
    <location>
        <begin position="386"/>
        <end position="403"/>
    </location>
</feature>
<dbReference type="GO" id="GO:0022857">
    <property type="term" value="F:transmembrane transporter activity"/>
    <property type="evidence" value="ECO:0007669"/>
    <property type="project" value="InterPro"/>
</dbReference>
<reference evidence="8 9" key="1">
    <citation type="submission" date="2016-10" db="EMBL/GenBank/DDBJ databases">
        <authorList>
            <person name="de Groot N.N."/>
        </authorList>
    </citation>
    <scope>NUCLEOTIDE SEQUENCE [LARGE SCALE GENOMIC DNA]</scope>
    <source>
        <strain evidence="8 9">CGMCC 1.5058</strain>
    </source>
</reference>
<proteinExistence type="predicted"/>
<organism evidence="8 9">
    <name type="scientific">Proteiniclasticum ruminis</name>
    <dbReference type="NCBI Taxonomy" id="398199"/>
    <lineage>
        <taxon>Bacteria</taxon>
        <taxon>Bacillati</taxon>
        <taxon>Bacillota</taxon>
        <taxon>Clostridia</taxon>
        <taxon>Eubacteriales</taxon>
        <taxon>Clostridiaceae</taxon>
        <taxon>Proteiniclasticum</taxon>
    </lineage>
</organism>
<feature type="transmembrane region" description="Helical" evidence="7">
    <location>
        <begin position="34"/>
        <end position="55"/>
    </location>
</feature>
<evidence type="ECO:0000256" key="3">
    <source>
        <dbReference type="ARBA" id="ARBA00022475"/>
    </source>
</evidence>
<feature type="transmembrane region" description="Helical" evidence="7">
    <location>
        <begin position="290"/>
        <end position="309"/>
    </location>
</feature>
<dbReference type="PANTHER" id="PTHR43266:SF9">
    <property type="entry name" value="PERMEASE, MAJOR FACILITATOR SUPERFAMILY-RELATED"/>
    <property type="match status" value="1"/>
</dbReference>
<gene>
    <name evidence="8" type="ORF">SAMN05421804_105182</name>
</gene>
<dbReference type="PANTHER" id="PTHR43266">
    <property type="entry name" value="MACROLIDE-EFFLUX PROTEIN"/>
    <property type="match status" value="1"/>
</dbReference>
<accession>A0A1G8PRC4</accession>
<dbReference type="Proteomes" id="UP000183255">
    <property type="component" value="Unassembled WGS sequence"/>
</dbReference>
<keyword evidence="3" id="KW-1003">Cell membrane</keyword>
<dbReference type="EMBL" id="FNDZ01000005">
    <property type="protein sequence ID" value="SDI94972.1"/>
    <property type="molecule type" value="Genomic_DNA"/>
</dbReference>
<feature type="transmembrane region" description="Helical" evidence="7">
    <location>
        <begin position="103"/>
        <end position="125"/>
    </location>
</feature>
<evidence type="ECO:0000256" key="1">
    <source>
        <dbReference type="ARBA" id="ARBA00004651"/>
    </source>
</evidence>
<evidence type="ECO:0000256" key="4">
    <source>
        <dbReference type="ARBA" id="ARBA00022692"/>
    </source>
</evidence>
<dbReference type="SUPFAM" id="SSF103473">
    <property type="entry name" value="MFS general substrate transporter"/>
    <property type="match status" value="1"/>
</dbReference>
<dbReference type="Pfam" id="PF07690">
    <property type="entry name" value="MFS_1"/>
    <property type="match status" value="1"/>
</dbReference>
<feature type="transmembrane region" description="Helical" evidence="7">
    <location>
        <begin position="357"/>
        <end position="380"/>
    </location>
</feature>